<comment type="similarity">
    <text evidence="1">Belongs to the TolB family.</text>
</comment>
<dbReference type="InterPro" id="IPR011659">
    <property type="entry name" value="WD40"/>
</dbReference>
<keyword evidence="3" id="KW-1185">Reference proteome</keyword>
<dbReference type="Gene3D" id="2.120.10.30">
    <property type="entry name" value="TolB, C-terminal domain"/>
    <property type="match status" value="2"/>
</dbReference>
<dbReference type="RefSeq" id="WP_309309775.1">
    <property type="nucleotide sequence ID" value="NZ_CP133592.1"/>
</dbReference>
<evidence type="ECO:0000256" key="1">
    <source>
        <dbReference type="ARBA" id="ARBA00009820"/>
    </source>
</evidence>
<evidence type="ECO:0000313" key="2">
    <source>
        <dbReference type="EMBL" id="WMW23957.1"/>
    </source>
</evidence>
<dbReference type="EMBL" id="CP133592">
    <property type="protein sequence ID" value="WMW23957.1"/>
    <property type="molecule type" value="Genomic_DNA"/>
</dbReference>
<dbReference type="AlphaFoldDB" id="A0AA51UIL9"/>
<dbReference type="Pfam" id="PF07676">
    <property type="entry name" value="PD40"/>
    <property type="match status" value="3"/>
</dbReference>
<sequence length="418" mass="47121">MNFKLCKKLSLIVTLILTLTSITGLTFANNTDFVLTQLTNNSGPDLNPNWSPDGEKIVYNNEFDIYKINTETFENEVLLDDEYYIESHPIWCPDNSKMLYEISSASFDPTMSMKNLSDNSDFEITFEPEDSSITYSPDGTKIVYFYTSISSPTVPNMIVSNSDGTDPITIVRRQFLRPYHAAWSPDGSKIVFSAGPAVKRTINVINADGTELTEIALGDIRPQTQSWQSQIWSPDGEKIVYQFNDGNNNIYTINTDGTEQQQLTSNESEDFAPCFSPDGNKIVFVSSRNGNEDIWLMDTDGSNLIQLTTNPERDDSPSWNPQGDKIVFVSEREGNPDIWMIEFEENEIDTLTTHSESNHESDIEDKKVENGEEYDIINESETAEIQENDDNITPKSPMSPIISFGAIIAVYLTGRRKD</sequence>
<dbReference type="Proteomes" id="UP001182908">
    <property type="component" value="Chromosome"/>
</dbReference>
<dbReference type="InterPro" id="IPR011042">
    <property type="entry name" value="6-blade_b-propeller_TolB-like"/>
</dbReference>
<dbReference type="Pfam" id="PF26549">
    <property type="entry name" value="Tricorn_N"/>
    <property type="match status" value="1"/>
</dbReference>
<dbReference type="PANTHER" id="PTHR36842">
    <property type="entry name" value="PROTEIN TOLB HOMOLOG"/>
    <property type="match status" value="1"/>
</dbReference>
<proteinExistence type="inferred from homology"/>
<evidence type="ECO:0008006" key="4">
    <source>
        <dbReference type="Google" id="ProtNLM"/>
    </source>
</evidence>
<dbReference type="PANTHER" id="PTHR36842:SF1">
    <property type="entry name" value="PROTEIN TOLB"/>
    <property type="match status" value="1"/>
</dbReference>
<protein>
    <recommendedName>
        <fullName evidence="4">DUF5050 domain-containing protein</fullName>
    </recommendedName>
</protein>
<dbReference type="SUPFAM" id="SSF82171">
    <property type="entry name" value="DPP6 N-terminal domain-like"/>
    <property type="match status" value="1"/>
</dbReference>
<evidence type="ECO:0000313" key="3">
    <source>
        <dbReference type="Proteomes" id="UP001182908"/>
    </source>
</evidence>
<name>A0AA51UIL9_9EURY</name>
<dbReference type="KEGG" id="mseb:RE474_07545"/>
<reference evidence="2 3" key="1">
    <citation type="submission" date="2023-08" db="EMBL/GenBank/DDBJ databases">
        <title>Methanolobus mangrovi sp. nov. and Methanolobus sediminis sp. nov, two novel methylotrophic methanogens isolated from mangrove sediments in China.</title>
        <authorList>
            <person name="Zhou J."/>
        </authorList>
    </citation>
    <scope>NUCLEOTIDE SEQUENCE [LARGE SCALE GENOMIC DNA]</scope>
    <source>
        <strain evidence="2 3">FTZ6</strain>
    </source>
</reference>
<dbReference type="GeneID" id="84232560"/>
<accession>A0AA51UIL9</accession>
<gene>
    <name evidence="2" type="ORF">RE474_07545</name>
</gene>
<organism evidence="2 3">
    <name type="scientific">Methanolobus sediminis</name>
    <dbReference type="NCBI Taxonomy" id="3072978"/>
    <lineage>
        <taxon>Archaea</taxon>
        <taxon>Methanobacteriati</taxon>
        <taxon>Methanobacteriota</taxon>
        <taxon>Stenosarchaea group</taxon>
        <taxon>Methanomicrobia</taxon>
        <taxon>Methanosarcinales</taxon>
        <taxon>Methanosarcinaceae</taxon>
        <taxon>Methanolobus</taxon>
    </lineage>
</organism>